<feature type="transmembrane region" description="Helical" evidence="7">
    <location>
        <begin position="275"/>
        <end position="301"/>
    </location>
</feature>
<evidence type="ECO:0000256" key="6">
    <source>
        <dbReference type="ARBA" id="ARBA00023136"/>
    </source>
</evidence>
<gene>
    <name evidence="9" type="ORF">GQE99_01435</name>
</gene>
<protein>
    <recommendedName>
        <fullName evidence="7">TRAP transporter large permease protein</fullName>
    </recommendedName>
</protein>
<dbReference type="PANTHER" id="PTHR33362:SF5">
    <property type="entry name" value="C4-DICARBOXYLATE TRAP TRANSPORTER LARGE PERMEASE PROTEIN DCTM"/>
    <property type="match status" value="1"/>
</dbReference>
<evidence type="ECO:0000256" key="5">
    <source>
        <dbReference type="ARBA" id="ARBA00022989"/>
    </source>
</evidence>
<comment type="subcellular location">
    <subcellularLocation>
        <location evidence="1 7">Cell inner membrane</location>
        <topology evidence="1 7">Multi-pass membrane protein</topology>
    </subcellularLocation>
</comment>
<keyword evidence="6 7" id="KW-0472">Membrane</keyword>
<keyword evidence="7" id="KW-0813">Transport</keyword>
<dbReference type="NCBIfam" id="TIGR00786">
    <property type="entry name" value="dctM"/>
    <property type="match status" value="1"/>
</dbReference>
<comment type="caution">
    <text evidence="7">Lacks conserved residue(s) required for the propagation of feature annotation.</text>
</comment>
<dbReference type="Pfam" id="PF06808">
    <property type="entry name" value="DctM"/>
    <property type="match status" value="1"/>
</dbReference>
<proteinExistence type="inferred from homology"/>
<keyword evidence="4 7" id="KW-0812">Transmembrane</keyword>
<feature type="transmembrane region" description="Helical" evidence="7">
    <location>
        <begin position="321"/>
        <end position="354"/>
    </location>
</feature>
<comment type="similarity">
    <text evidence="7">Belongs to the TRAP transporter large permease family.</text>
</comment>
<feature type="transmembrane region" description="Helical" evidence="7">
    <location>
        <begin position="141"/>
        <end position="170"/>
    </location>
</feature>
<feature type="transmembrane region" description="Helical" evidence="7">
    <location>
        <begin position="176"/>
        <end position="198"/>
    </location>
</feature>
<keyword evidence="2" id="KW-1003">Cell membrane</keyword>
<comment type="caution">
    <text evidence="9">The sequence shown here is derived from an EMBL/GenBank/DDBJ whole genome shotgun (WGS) entry which is preliminary data.</text>
</comment>
<dbReference type="InterPro" id="IPR004681">
    <property type="entry name" value="TRAP_DctM"/>
</dbReference>
<dbReference type="RefSeq" id="WP_161349812.1">
    <property type="nucleotide sequence ID" value="NZ_WTUX01000003.1"/>
</dbReference>
<evidence type="ECO:0000256" key="1">
    <source>
        <dbReference type="ARBA" id="ARBA00004429"/>
    </source>
</evidence>
<organism evidence="9 10">
    <name type="scientific">Maritimibacter harenae</name>
    <dbReference type="NCBI Taxonomy" id="2606218"/>
    <lineage>
        <taxon>Bacteria</taxon>
        <taxon>Pseudomonadati</taxon>
        <taxon>Pseudomonadota</taxon>
        <taxon>Alphaproteobacteria</taxon>
        <taxon>Rhodobacterales</taxon>
        <taxon>Roseobacteraceae</taxon>
        <taxon>Maritimibacter</taxon>
    </lineage>
</organism>
<dbReference type="GO" id="GO:0005886">
    <property type="term" value="C:plasma membrane"/>
    <property type="evidence" value="ECO:0007669"/>
    <property type="project" value="UniProtKB-SubCell"/>
</dbReference>
<name>A0A845LWF7_9RHOB</name>
<dbReference type="AlphaFoldDB" id="A0A845LWF7"/>
<feature type="domain" description="TRAP C4-dicarboxylate transport system permease DctM subunit" evidence="8">
    <location>
        <begin position="13"/>
        <end position="423"/>
    </location>
</feature>
<dbReference type="InterPro" id="IPR010656">
    <property type="entry name" value="DctM"/>
</dbReference>
<feature type="transmembrane region" description="Helical" evidence="7">
    <location>
        <begin position="406"/>
        <end position="429"/>
    </location>
</feature>
<dbReference type="GO" id="GO:0022857">
    <property type="term" value="F:transmembrane transporter activity"/>
    <property type="evidence" value="ECO:0007669"/>
    <property type="project" value="UniProtKB-UniRule"/>
</dbReference>
<dbReference type="PANTHER" id="PTHR33362">
    <property type="entry name" value="SIALIC ACID TRAP TRANSPORTER PERMEASE PROTEIN SIAT-RELATED"/>
    <property type="match status" value="1"/>
</dbReference>
<feature type="transmembrane region" description="Helical" evidence="7">
    <location>
        <begin position="219"/>
        <end position="237"/>
    </location>
</feature>
<feature type="transmembrane region" description="Helical" evidence="7">
    <location>
        <begin position="64"/>
        <end position="85"/>
    </location>
</feature>
<dbReference type="Proteomes" id="UP000467322">
    <property type="component" value="Unassembled WGS sequence"/>
</dbReference>
<evidence type="ECO:0000313" key="9">
    <source>
        <dbReference type="EMBL" id="MZR11686.1"/>
    </source>
</evidence>
<evidence type="ECO:0000256" key="3">
    <source>
        <dbReference type="ARBA" id="ARBA00022519"/>
    </source>
</evidence>
<comment type="function">
    <text evidence="7">Part of the tripartite ATP-independent periplasmic (TRAP) transport system.</text>
</comment>
<dbReference type="EMBL" id="WTUX01000003">
    <property type="protein sequence ID" value="MZR11686.1"/>
    <property type="molecule type" value="Genomic_DNA"/>
</dbReference>
<dbReference type="PIRSF" id="PIRSF006066">
    <property type="entry name" value="HI0050"/>
    <property type="match status" value="1"/>
</dbReference>
<reference evidence="9 10" key="1">
    <citation type="submission" date="2019-12" db="EMBL/GenBank/DDBJ databases">
        <title>Maritimibacter sp. nov. sp. isolated from sea sand.</title>
        <authorList>
            <person name="Kim J."/>
            <person name="Jeong S.E."/>
            <person name="Jung H.S."/>
            <person name="Jeon C.O."/>
        </authorList>
    </citation>
    <scope>NUCLEOTIDE SEQUENCE [LARGE SCALE GENOMIC DNA]</scope>
    <source>
        <strain evidence="9 10">DP07</strain>
    </source>
</reference>
<accession>A0A845LWF7</accession>
<feature type="transmembrane region" description="Helical" evidence="7">
    <location>
        <begin position="243"/>
        <end position="263"/>
    </location>
</feature>
<evidence type="ECO:0000259" key="8">
    <source>
        <dbReference type="Pfam" id="PF06808"/>
    </source>
</evidence>
<evidence type="ECO:0000256" key="7">
    <source>
        <dbReference type="RuleBase" id="RU369079"/>
    </source>
</evidence>
<evidence type="ECO:0000256" key="2">
    <source>
        <dbReference type="ARBA" id="ARBA00022475"/>
    </source>
</evidence>
<keyword evidence="10" id="KW-1185">Reference proteome</keyword>
<sequence length="430" mass="45107">MTAVAIGFICVAAAIFLMLLRVPIGVALGAPSILGIYFAAGWRPLVATLSSAPYEFAASWELSAVPMFILMGSTAFATGMTDSLFQAARMWFGRLPGGLAIASNWACAGFSAASGSSLATTLTMGQIAIPVMRRYGYDPGLATGVVAAAGTLGSLIPPSILLVIYGIFAGVSIPKLFLAAIIPGLLTAGVYTATILMRCKLKPSLAPVPEETYTMGEKLRALAGVWPLPLIVVLVIGSMYAGIATATEAGAMGVFITAVIALVRRQMNLRVVKEAIIATLNASTSIFFVAIGAVLMTRLMAYTGVPNFLASSLGTNVSPATLLIATLVLYLVLGMFIDSIGMVLLTLPVLLPIFNAAGLDLIWFGILLVKFVEIGLITPPVGMNVFAVRSITPDLPVLTIFKGAGWFFLAELFVLVILMIFPSISLFLVQ</sequence>
<evidence type="ECO:0000256" key="4">
    <source>
        <dbReference type="ARBA" id="ARBA00022692"/>
    </source>
</evidence>
<comment type="subunit">
    <text evidence="7">The complex comprises the extracytoplasmic solute receptor protein and the two transmembrane proteins.</text>
</comment>
<keyword evidence="5 7" id="KW-1133">Transmembrane helix</keyword>
<evidence type="ECO:0000313" key="10">
    <source>
        <dbReference type="Proteomes" id="UP000467322"/>
    </source>
</evidence>
<keyword evidence="3 7" id="KW-0997">Cell inner membrane</keyword>